<evidence type="ECO:0000256" key="2">
    <source>
        <dbReference type="ARBA" id="ARBA00023125"/>
    </source>
</evidence>
<gene>
    <name evidence="5" type="ORF">R2G56_14185</name>
</gene>
<comment type="caution">
    <text evidence="5">The sequence shown here is derived from an EMBL/GenBank/DDBJ whole genome shotgun (WGS) entry which is preliminary data.</text>
</comment>
<dbReference type="InterPro" id="IPR005143">
    <property type="entry name" value="TF_LuxR_autoind-bd_dom"/>
</dbReference>
<keyword evidence="2" id="KW-0238">DNA-binding</keyword>
<evidence type="ECO:0000313" key="5">
    <source>
        <dbReference type="EMBL" id="MDV6227444.1"/>
    </source>
</evidence>
<accession>A0ABU4AMH3</accession>
<dbReference type="EMBL" id="JAWLIP010000006">
    <property type="protein sequence ID" value="MDV6227444.1"/>
    <property type="molecule type" value="Genomic_DNA"/>
</dbReference>
<dbReference type="SMART" id="SM00421">
    <property type="entry name" value="HTH_LUXR"/>
    <property type="match status" value="1"/>
</dbReference>
<dbReference type="Proteomes" id="UP001185659">
    <property type="component" value="Unassembled WGS sequence"/>
</dbReference>
<keyword evidence="3" id="KW-0804">Transcription</keyword>
<dbReference type="CDD" id="cd06170">
    <property type="entry name" value="LuxR_C_like"/>
    <property type="match status" value="1"/>
</dbReference>
<dbReference type="Gene3D" id="1.10.10.10">
    <property type="entry name" value="Winged helix-like DNA-binding domain superfamily/Winged helix DNA-binding domain"/>
    <property type="match status" value="1"/>
</dbReference>
<proteinExistence type="predicted"/>
<feature type="domain" description="HTH luxR-type" evidence="4">
    <location>
        <begin position="175"/>
        <end position="239"/>
    </location>
</feature>
<evidence type="ECO:0000256" key="3">
    <source>
        <dbReference type="ARBA" id="ARBA00023163"/>
    </source>
</evidence>
<sequence length="239" mass="25706">MSIFHTVDCAVASICGAQNKSQLVSALGEGMAALGFQSFNLSCNKADVREFMTSPTLTSWTSEDLDAYHNEHWSARDPLLELSGQPGLRKLWTPDDWARNADTRAYAEYIDFSGIRSGVTASVRGATDTVSAITALSFSDVIADPDVPHAVAILAQTALTRAAVLGVPSVGLPAMSQSLKELSGKQIEILKWASQGKSNRDIATIMGSSKRTIDYHMSEILRKLDVASRAQAIIIFSGQ</sequence>
<keyword evidence="6" id="KW-1185">Reference proteome</keyword>
<evidence type="ECO:0000313" key="6">
    <source>
        <dbReference type="Proteomes" id="UP001185659"/>
    </source>
</evidence>
<name>A0ABU4AMH3_9HYPH</name>
<dbReference type="InterPro" id="IPR000792">
    <property type="entry name" value="Tscrpt_reg_LuxR_C"/>
</dbReference>
<dbReference type="InterPro" id="IPR016032">
    <property type="entry name" value="Sig_transdc_resp-reg_C-effctor"/>
</dbReference>
<keyword evidence="1" id="KW-0805">Transcription regulation</keyword>
<dbReference type="PANTHER" id="PTHR44688:SF16">
    <property type="entry name" value="DNA-BINDING TRANSCRIPTIONAL ACTIVATOR DEVR_DOSR"/>
    <property type="match status" value="1"/>
</dbReference>
<evidence type="ECO:0000256" key="1">
    <source>
        <dbReference type="ARBA" id="ARBA00023015"/>
    </source>
</evidence>
<dbReference type="Pfam" id="PF00196">
    <property type="entry name" value="GerE"/>
    <property type="match status" value="1"/>
</dbReference>
<dbReference type="PANTHER" id="PTHR44688">
    <property type="entry name" value="DNA-BINDING TRANSCRIPTIONAL ACTIVATOR DEVR_DOSR"/>
    <property type="match status" value="1"/>
</dbReference>
<protein>
    <submittedName>
        <fullName evidence="5">LuxR C-terminal-related transcriptional regulator</fullName>
    </submittedName>
</protein>
<dbReference type="PROSITE" id="PS50043">
    <property type="entry name" value="HTH_LUXR_2"/>
    <property type="match status" value="1"/>
</dbReference>
<dbReference type="Pfam" id="PF03472">
    <property type="entry name" value="Autoind_bind"/>
    <property type="match status" value="1"/>
</dbReference>
<dbReference type="Gene3D" id="3.30.450.80">
    <property type="entry name" value="Transcription factor LuxR-like, autoinducer-binding domain"/>
    <property type="match status" value="1"/>
</dbReference>
<dbReference type="SUPFAM" id="SSF46894">
    <property type="entry name" value="C-terminal effector domain of the bipartite response regulators"/>
    <property type="match status" value="1"/>
</dbReference>
<dbReference type="SUPFAM" id="SSF75516">
    <property type="entry name" value="Pheromone-binding domain of LuxR-like quorum-sensing transcription factors"/>
    <property type="match status" value="1"/>
</dbReference>
<dbReference type="RefSeq" id="WP_317561709.1">
    <property type="nucleotide sequence ID" value="NZ_JAWLIP010000006.1"/>
</dbReference>
<dbReference type="InterPro" id="IPR036693">
    <property type="entry name" value="TF_LuxR_autoind-bd_dom_sf"/>
</dbReference>
<dbReference type="PRINTS" id="PR00038">
    <property type="entry name" value="HTHLUXR"/>
</dbReference>
<organism evidence="5 6">
    <name type="scientific">Nitratireductor aquimarinus</name>
    <dbReference type="NCBI Taxonomy" id="889300"/>
    <lineage>
        <taxon>Bacteria</taxon>
        <taxon>Pseudomonadati</taxon>
        <taxon>Pseudomonadota</taxon>
        <taxon>Alphaproteobacteria</taxon>
        <taxon>Hyphomicrobiales</taxon>
        <taxon>Phyllobacteriaceae</taxon>
        <taxon>Nitratireductor</taxon>
    </lineage>
</organism>
<reference evidence="5 6" key="1">
    <citation type="submission" date="2023-10" db="EMBL/GenBank/DDBJ databases">
        <authorList>
            <person name="Venkata Ramana C."/>
            <person name="Sasikala C."/>
            <person name="Dhurka M."/>
        </authorList>
    </citation>
    <scope>NUCLEOTIDE SEQUENCE [LARGE SCALE GENOMIC DNA]</scope>
    <source>
        <strain evidence="5 6">KCTC 32151</strain>
    </source>
</reference>
<dbReference type="InterPro" id="IPR036388">
    <property type="entry name" value="WH-like_DNA-bd_sf"/>
</dbReference>
<evidence type="ECO:0000259" key="4">
    <source>
        <dbReference type="PROSITE" id="PS50043"/>
    </source>
</evidence>